<dbReference type="EMBL" id="CAJVPP010007145">
    <property type="protein sequence ID" value="CAG8684855.1"/>
    <property type="molecule type" value="Genomic_DNA"/>
</dbReference>
<name>A0A9N9EQF4_FUNMO</name>
<keyword evidence="1" id="KW-0547">Nucleotide-binding</keyword>
<dbReference type="AlphaFoldDB" id="A0A9N9EQF4"/>
<proteinExistence type="predicted"/>
<dbReference type="Proteomes" id="UP000789375">
    <property type="component" value="Unassembled WGS sequence"/>
</dbReference>
<dbReference type="SUPFAM" id="SSF100920">
    <property type="entry name" value="Heat shock protein 70kD (HSP70), peptide-binding domain"/>
    <property type="match status" value="1"/>
</dbReference>
<sequence length="148" mass="17100">LPFKVIDKVENHISELNSEVKNRFYTFITRTRFEDLTQDLFQSTMEPVKYSLRDSKHFNVKEPNKFKNPDEAIAYGAAIQAAILYGDTSEKTQDFTFTLSPRGIPQIEVTFDIDAHGILNVSDVDKTSGQTNKIIYHKRQRSIVKERN</sequence>
<dbReference type="InterPro" id="IPR029047">
    <property type="entry name" value="HSP70_peptide-bd_sf"/>
</dbReference>
<dbReference type="InterPro" id="IPR043129">
    <property type="entry name" value="ATPase_NBD"/>
</dbReference>
<dbReference type="GO" id="GO:0140662">
    <property type="term" value="F:ATP-dependent protein folding chaperone"/>
    <property type="evidence" value="ECO:0007669"/>
    <property type="project" value="InterPro"/>
</dbReference>
<keyword evidence="4" id="KW-1185">Reference proteome</keyword>
<dbReference type="PANTHER" id="PTHR19375">
    <property type="entry name" value="HEAT SHOCK PROTEIN 70KDA"/>
    <property type="match status" value="1"/>
</dbReference>
<evidence type="ECO:0000313" key="4">
    <source>
        <dbReference type="Proteomes" id="UP000789375"/>
    </source>
</evidence>
<dbReference type="SUPFAM" id="SSF53067">
    <property type="entry name" value="Actin-like ATPase domain"/>
    <property type="match status" value="1"/>
</dbReference>
<accession>A0A9N9EQF4</accession>
<reference evidence="3" key="1">
    <citation type="submission" date="2021-06" db="EMBL/GenBank/DDBJ databases">
        <authorList>
            <person name="Kallberg Y."/>
            <person name="Tangrot J."/>
            <person name="Rosling A."/>
        </authorList>
    </citation>
    <scope>NUCLEOTIDE SEQUENCE</scope>
    <source>
        <strain evidence="3">87-6 pot B 2015</strain>
    </source>
</reference>
<organism evidence="3 4">
    <name type="scientific">Funneliformis mosseae</name>
    <name type="common">Endomycorrhizal fungus</name>
    <name type="synonym">Glomus mosseae</name>
    <dbReference type="NCBI Taxonomy" id="27381"/>
    <lineage>
        <taxon>Eukaryota</taxon>
        <taxon>Fungi</taxon>
        <taxon>Fungi incertae sedis</taxon>
        <taxon>Mucoromycota</taxon>
        <taxon>Glomeromycotina</taxon>
        <taxon>Glomeromycetes</taxon>
        <taxon>Glomerales</taxon>
        <taxon>Glomeraceae</taxon>
        <taxon>Funneliformis</taxon>
    </lineage>
</organism>
<gene>
    <name evidence="3" type="ORF">FMOSSE_LOCUS13080</name>
</gene>
<dbReference type="Pfam" id="PF00012">
    <property type="entry name" value="HSP70"/>
    <property type="match status" value="2"/>
</dbReference>
<dbReference type="Gene3D" id="2.60.34.10">
    <property type="entry name" value="Substrate Binding Domain Of DNAk, Chain A, domain 1"/>
    <property type="match status" value="1"/>
</dbReference>
<feature type="non-terminal residue" evidence="3">
    <location>
        <position position="148"/>
    </location>
</feature>
<evidence type="ECO:0000256" key="2">
    <source>
        <dbReference type="ARBA" id="ARBA00022840"/>
    </source>
</evidence>
<dbReference type="GO" id="GO:0005524">
    <property type="term" value="F:ATP binding"/>
    <property type="evidence" value="ECO:0007669"/>
    <property type="project" value="UniProtKB-KW"/>
</dbReference>
<keyword evidence="2" id="KW-0067">ATP-binding</keyword>
<comment type="caution">
    <text evidence="3">The sequence shown here is derived from an EMBL/GenBank/DDBJ whole genome shotgun (WGS) entry which is preliminary data.</text>
</comment>
<evidence type="ECO:0000256" key="1">
    <source>
        <dbReference type="ARBA" id="ARBA00022741"/>
    </source>
</evidence>
<evidence type="ECO:0000313" key="3">
    <source>
        <dbReference type="EMBL" id="CAG8684855.1"/>
    </source>
</evidence>
<protein>
    <submittedName>
        <fullName evidence="3">5498_t:CDS:1</fullName>
    </submittedName>
</protein>
<dbReference type="InterPro" id="IPR013126">
    <property type="entry name" value="Hsp_70_fam"/>
</dbReference>